<dbReference type="Proteomes" id="UP001259832">
    <property type="component" value="Unassembled WGS sequence"/>
</dbReference>
<protein>
    <recommendedName>
        <fullName evidence="3">MULE transposase domain-containing protein</fullName>
    </recommendedName>
</protein>
<organism evidence="1 2">
    <name type="scientific">Phytophthora citrophthora</name>
    <dbReference type="NCBI Taxonomy" id="4793"/>
    <lineage>
        <taxon>Eukaryota</taxon>
        <taxon>Sar</taxon>
        <taxon>Stramenopiles</taxon>
        <taxon>Oomycota</taxon>
        <taxon>Peronosporomycetes</taxon>
        <taxon>Peronosporales</taxon>
        <taxon>Peronosporaceae</taxon>
        <taxon>Phytophthora</taxon>
    </lineage>
</organism>
<sequence>MQTQFPDAMVVGCLFHTKQALRRAMRRYMITEAECSVAMTPGVIDILTVVEPQYVEKRGIPWVKNEIKRRCAEASIEYSSAKWEWFWGYFHRTWITKYSIDVWNVCGLDNTLVARTNNPLERLNRELNTRFPTPHPSMATFVSTINQLSTEYIQRLADIPRGRAQRVLREVIQLPTAVELPTSLEVEEDTTMTT</sequence>
<evidence type="ECO:0008006" key="3">
    <source>
        <dbReference type="Google" id="ProtNLM"/>
    </source>
</evidence>
<proteinExistence type="predicted"/>
<accession>A0AAD9GWN4</accession>
<dbReference type="AlphaFoldDB" id="A0AAD9GWN4"/>
<dbReference type="EMBL" id="JASMQC010000004">
    <property type="protein sequence ID" value="KAK1945964.1"/>
    <property type="molecule type" value="Genomic_DNA"/>
</dbReference>
<name>A0AAD9GWN4_9STRA</name>
<gene>
    <name evidence="1" type="ORF">P3T76_003012</name>
</gene>
<comment type="caution">
    <text evidence="1">The sequence shown here is derived from an EMBL/GenBank/DDBJ whole genome shotgun (WGS) entry which is preliminary data.</text>
</comment>
<reference evidence="1" key="1">
    <citation type="submission" date="2023-08" db="EMBL/GenBank/DDBJ databases">
        <title>Reference Genome Resource for the Citrus Pathogen Phytophthora citrophthora.</title>
        <authorList>
            <person name="Moller H."/>
            <person name="Coetzee B."/>
            <person name="Rose L.J."/>
            <person name="Van Niekerk J.M."/>
        </authorList>
    </citation>
    <scope>NUCLEOTIDE SEQUENCE</scope>
    <source>
        <strain evidence="1">STE-U-9442</strain>
    </source>
</reference>
<evidence type="ECO:0000313" key="1">
    <source>
        <dbReference type="EMBL" id="KAK1945964.1"/>
    </source>
</evidence>
<evidence type="ECO:0000313" key="2">
    <source>
        <dbReference type="Proteomes" id="UP001259832"/>
    </source>
</evidence>
<keyword evidence="2" id="KW-1185">Reference proteome</keyword>